<dbReference type="InterPro" id="IPR031052">
    <property type="entry name" value="FHY3/FAR1"/>
</dbReference>
<dbReference type="Pfam" id="PF04434">
    <property type="entry name" value="SWIM"/>
    <property type="match status" value="1"/>
</dbReference>
<evidence type="ECO:0000256" key="6">
    <source>
        <dbReference type="RuleBase" id="RU367018"/>
    </source>
</evidence>
<dbReference type="PANTHER" id="PTHR31669:SF299">
    <property type="entry name" value="PROTEIN FAR1-RELATED SEQUENCE"/>
    <property type="match status" value="1"/>
</dbReference>
<keyword evidence="6" id="KW-0539">Nucleus</keyword>
<dbReference type="InterPro" id="IPR007527">
    <property type="entry name" value="Znf_SWIM"/>
</dbReference>
<feature type="compositionally biased region" description="Basic and acidic residues" evidence="7">
    <location>
        <begin position="371"/>
        <end position="381"/>
    </location>
</feature>
<dbReference type="InterPro" id="IPR006564">
    <property type="entry name" value="Znf_PMZ"/>
</dbReference>
<evidence type="ECO:0000256" key="7">
    <source>
        <dbReference type="SAM" id="MobiDB-lite"/>
    </source>
</evidence>
<keyword evidence="2 6" id="KW-0479">Metal-binding</keyword>
<feature type="region of interest" description="Disordered" evidence="7">
    <location>
        <begin position="487"/>
        <end position="519"/>
    </location>
</feature>
<evidence type="ECO:0000313" key="10">
    <source>
        <dbReference type="Proteomes" id="UP001497457"/>
    </source>
</evidence>
<protein>
    <recommendedName>
        <fullName evidence="6">Protein FAR1-RELATED SEQUENCE</fullName>
    </recommendedName>
</protein>
<dbReference type="Pfam" id="PF10551">
    <property type="entry name" value="MULE"/>
    <property type="match status" value="1"/>
</dbReference>
<dbReference type="GO" id="GO:0005634">
    <property type="term" value="C:nucleus"/>
    <property type="evidence" value="ECO:0007669"/>
    <property type="project" value="UniProtKB-SubCell"/>
</dbReference>
<sequence>MSGKKPQTILTDEDAAMAKSIKLVLPETHHRICVWHMNQNACKHLSGVVEEYKKFNVDFQSCIYDQEEEEDFINAWNNLLDKYKLQENDWLKRLFNKREKWALVYGRNTFSADMVSTQRSESMNNELKGYISVKYDILTFFEHFDRLVEDKRYEEVKCDFKATQSTPKLKSDLRILRHAAKIYTPAVFKIFQEQVMQTLNCDLFYSGDIDAEQVYKIKVHGKKNEHVVKFSTSGGQVKCSCKKFEFVGILCCHALKILDINNIKKIPEQYILSRWTVDAKVVHIKRNSETHEDPKTKLSQRTKELCRMFLKLAVRAAQSDETYFMAVSNAEKLAEDVEKSLGKRSEPDIGSSSHPQGTQQQDQSTKPKGIKVKEKEIRGSERPIGGFEKATQKKKNTKSDPKAYGSTKEAGCASGYEKTTGKRKKTKNDPKASSSAMEANILTHSHPHNTILGHLGTSIHQHHIQIPGYYPGYYPVGNAFMPPSVGSSFGTPAHGQDGHQGNGTRSFDANPYNMSHWDS</sequence>
<dbReference type="InterPro" id="IPR018289">
    <property type="entry name" value="MULE_transposase_dom"/>
</dbReference>
<reference evidence="9 10" key="1">
    <citation type="submission" date="2024-10" db="EMBL/GenBank/DDBJ databases">
        <authorList>
            <person name="Ryan C."/>
        </authorList>
    </citation>
    <scope>NUCLEOTIDE SEQUENCE [LARGE SCALE GENOMIC DNA]</scope>
</reference>
<feature type="compositionally biased region" description="Polar residues" evidence="7">
    <location>
        <begin position="350"/>
        <end position="366"/>
    </location>
</feature>
<feature type="domain" description="SWIM-type" evidence="8">
    <location>
        <begin position="215"/>
        <end position="262"/>
    </location>
</feature>
<gene>
    <name evidence="9" type="ORF">URODEC1_LOCUS125907</name>
</gene>
<proteinExistence type="inferred from homology"/>
<dbReference type="GO" id="GO:0006355">
    <property type="term" value="P:regulation of DNA-templated transcription"/>
    <property type="evidence" value="ECO:0007669"/>
    <property type="project" value="UniProtKB-UniRule"/>
</dbReference>
<evidence type="ECO:0000313" key="9">
    <source>
        <dbReference type="EMBL" id="CAM0153167.1"/>
    </source>
</evidence>
<dbReference type="AlphaFoldDB" id="A0ABC9HEE6"/>
<dbReference type="Proteomes" id="UP001497457">
    <property type="component" value="Unassembled WGS sequence"/>
</dbReference>
<dbReference type="PANTHER" id="PTHR31669">
    <property type="entry name" value="PROTEIN FAR1-RELATED SEQUENCE 10-RELATED"/>
    <property type="match status" value="1"/>
</dbReference>
<keyword evidence="10" id="KW-1185">Reference proteome</keyword>
<dbReference type="GO" id="GO:0008270">
    <property type="term" value="F:zinc ion binding"/>
    <property type="evidence" value="ECO:0007669"/>
    <property type="project" value="UniProtKB-UniRule"/>
</dbReference>
<comment type="subcellular location">
    <subcellularLocation>
        <location evidence="6">Nucleus</location>
    </subcellularLocation>
</comment>
<evidence type="ECO:0000256" key="4">
    <source>
        <dbReference type="ARBA" id="ARBA00022833"/>
    </source>
</evidence>
<evidence type="ECO:0000256" key="3">
    <source>
        <dbReference type="ARBA" id="ARBA00022771"/>
    </source>
</evidence>
<evidence type="ECO:0000259" key="8">
    <source>
        <dbReference type="PROSITE" id="PS50966"/>
    </source>
</evidence>
<feature type="compositionally biased region" description="Basic and acidic residues" evidence="7">
    <location>
        <begin position="337"/>
        <end position="347"/>
    </location>
</feature>
<dbReference type="SMART" id="SM00575">
    <property type="entry name" value="ZnF_PMZ"/>
    <property type="match status" value="1"/>
</dbReference>
<dbReference type="EMBL" id="CAXIPR030007060">
    <property type="protein sequence ID" value="CAM0153167.1"/>
    <property type="molecule type" value="Genomic_DNA"/>
</dbReference>
<comment type="function">
    <text evidence="6">Putative transcription activator involved in regulating light control of development.</text>
</comment>
<evidence type="ECO:0000256" key="2">
    <source>
        <dbReference type="ARBA" id="ARBA00022723"/>
    </source>
</evidence>
<organism evidence="9 10">
    <name type="scientific">Urochloa decumbens</name>
    <dbReference type="NCBI Taxonomy" id="240449"/>
    <lineage>
        <taxon>Eukaryota</taxon>
        <taxon>Viridiplantae</taxon>
        <taxon>Streptophyta</taxon>
        <taxon>Embryophyta</taxon>
        <taxon>Tracheophyta</taxon>
        <taxon>Spermatophyta</taxon>
        <taxon>Magnoliopsida</taxon>
        <taxon>Liliopsida</taxon>
        <taxon>Poales</taxon>
        <taxon>Poaceae</taxon>
        <taxon>PACMAD clade</taxon>
        <taxon>Panicoideae</taxon>
        <taxon>Panicodae</taxon>
        <taxon>Paniceae</taxon>
        <taxon>Melinidinae</taxon>
        <taxon>Urochloa</taxon>
    </lineage>
</organism>
<comment type="similarity">
    <text evidence="1 6">Belongs to the FHY3/FAR1 family.</text>
</comment>
<feature type="region of interest" description="Disordered" evidence="7">
    <location>
        <begin position="337"/>
        <end position="433"/>
    </location>
</feature>
<keyword evidence="4 6" id="KW-0862">Zinc</keyword>
<dbReference type="PROSITE" id="PS50966">
    <property type="entry name" value="ZF_SWIM"/>
    <property type="match status" value="1"/>
</dbReference>
<keyword evidence="3 5" id="KW-0863">Zinc-finger</keyword>
<accession>A0ABC9HEE6</accession>
<comment type="caution">
    <text evidence="9">The sequence shown here is derived from an EMBL/GenBank/DDBJ whole genome shotgun (WGS) entry which is preliminary data.</text>
</comment>
<evidence type="ECO:0000256" key="5">
    <source>
        <dbReference type="PROSITE-ProRule" id="PRU00325"/>
    </source>
</evidence>
<evidence type="ECO:0000256" key="1">
    <source>
        <dbReference type="ARBA" id="ARBA00005889"/>
    </source>
</evidence>
<name>A0ABC9HEE6_9POAL</name>